<accession>A0A371G2M6</accession>
<gene>
    <name evidence="2" type="ORF">CR513_34185</name>
</gene>
<evidence type="ECO:0000313" key="3">
    <source>
        <dbReference type="Proteomes" id="UP000257109"/>
    </source>
</evidence>
<organism evidence="2 3">
    <name type="scientific">Mucuna pruriens</name>
    <name type="common">Velvet bean</name>
    <name type="synonym">Dolichos pruriens</name>
    <dbReference type="NCBI Taxonomy" id="157652"/>
    <lineage>
        <taxon>Eukaryota</taxon>
        <taxon>Viridiplantae</taxon>
        <taxon>Streptophyta</taxon>
        <taxon>Embryophyta</taxon>
        <taxon>Tracheophyta</taxon>
        <taxon>Spermatophyta</taxon>
        <taxon>Magnoliopsida</taxon>
        <taxon>eudicotyledons</taxon>
        <taxon>Gunneridae</taxon>
        <taxon>Pentapetalae</taxon>
        <taxon>rosids</taxon>
        <taxon>fabids</taxon>
        <taxon>Fabales</taxon>
        <taxon>Fabaceae</taxon>
        <taxon>Papilionoideae</taxon>
        <taxon>50 kb inversion clade</taxon>
        <taxon>NPAAA clade</taxon>
        <taxon>indigoferoid/millettioid clade</taxon>
        <taxon>Phaseoleae</taxon>
        <taxon>Mucuna</taxon>
    </lineage>
</organism>
<evidence type="ECO:0000256" key="1">
    <source>
        <dbReference type="SAM" id="MobiDB-lite"/>
    </source>
</evidence>
<feature type="compositionally biased region" description="Basic and acidic residues" evidence="1">
    <location>
        <begin position="29"/>
        <end position="42"/>
    </location>
</feature>
<dbReference type="AlphaFoldDB" id="A0A371G2M6"/>
<dbReference type="Proteomes" id="UP000257109">
    <property type="component" value="Unassembled WGS sequence"/>
</dbReference>
<proteinExistence type="predicted"/>
<reference evidence="2" key="1">
    <citation type="submission" date="2018-05" db="EMBL/GenBank/DDBJ databases">
        <title>Draft genome of Mucuna pruriens seed.</title>
        <authorList>
            <person name="Nnadi N.E."/>
            <person name="Vos R."/>
            <person name="Hasami M.H."/>
            <person name="Devisetty U.K."/>
            <person name="Aguiy J.C."/>
        </authorList>
    </citation>
    <scope>NUCLEOTIDE SEQUENCE [LARGE SCALE GENOMIC DNA]</scope>
    <source>
        <strain evidence="2">JCA_2017</strain>
    </source>
</reference>
<keyword evidence="3" id="KW-1185">Reference proteome</keyword>
<feature type="non-terminal residue" evidence="2">
    <location>
        <position position="1"/>
    </location>
</feature>
<comment type="caution">
    <text evidence="2">The sequence shown here is derived from an EMBL/GenBank/DDBJ whole genome shotgun (WGS) entry which is preliminary data.</text>
</comment>
<name>A0A371G2M6_MUCPR</name>
<sequence length="71" mass="7876">MDVVAVSDHPPGYTPRPNPGSYPYGIPYMKEKAPYDPSRNAHAEGANQPRNTIVTLQEQEPATEMWQAPIP</sequence>
<feature type="region of interest" description="Disordered" evidence="1">
    <location>
        <begin position="1"/>
        <end position="50"/>
    </location>
</feature>
<protein>
    <submittedName>
        <fullName evidence="2">Uncharacterized protein</fullName>
    </submittedName>
</protein>
<dbReference type="EMBL" id="QJKJ01006965">
    <property type="protein sequence ID" value="RDX84731.1"/>
    <property type="molecule type" value="Genomic_DNA"/>
</dbReference>
<evidence type="ECO:0000313" key="2">
    <source>
        <dbReference type="EMBL" id="RDX84731.1"/>
    </source>
</evidence>